<name>A0AAN7W441_9SACH</name>
<evidence type="ECO:0000259" key="1">
    <source>
        <dbReference type="Pfam" id="PF05205"/>
    </source>
</evidence>
<dbReference type="InterPro" id="IPR055264">
    <property type="entry name" value="BOD1/SHG1_dom"/>
</dbReference>
<dbReference type="Proteomes" id="UP001306508">
    <property type="component" value="Unassembled WGS sequence"/>
</dbReference>
<keyword evidence="3" id="KW-1185">Reference proteome</keyword>
<accession>A0AAN7W441</accession>
<comment type="caution">
    <text evidence="2">The sequence shown here is derived from an EMBL/GenBank/DDBJ whole genome shotgun (WGS) entry which is preliminary data.</text>
</comment>
<evidence type="ECO:0000313" key="2">
    <source>
        <dbReference type="EMBL" id="KAK5780771.1"/>
    </source>
</evidence>
<sequence length="144" mass="16337">MLVQNQVDQARELANQFKKQGHFDKLKSEILSRESNIKTKENVTVPGSLETVLKNVTTSIVKDMVSKDEDLIFKNRGSTSALLEAQLLKDDYKKFGEGKNGIELNRYLQSCINDPDLYETIYKELAQLVSKENIIVTNTPNNSQ</sequence>
<gene>
    <name evidence="2" type="ORF">RI543_001893</name>
</gene>
<reference evidence="3" key="1">
    <citation type="submission" date="2023-07" db="EMBL/GenBank/DDBJ databases">
        <title>A draft genome of Kazachstania heterogenica Y-27499.</title>
        <authorList>
            <person name="Donic C."/>
            <person name="Kralova J.S."/>
            <person name="Fidel L."/>
            <person name="Ben-Dor S."/>
            <person name="Jung S."/>
        </authorList>
    </citation>
    <scope>NUCLEOTIDE SEQUENCE [LARGE SCALE GENOMIC DNA]</scope>
    <source>
        <strain evidence="3">Y27499</strain>
    </source>
</reference>
<proteinExistence type="predicted"/>
<dbReference type="EMBL" id="JAWIZZ010000040">
    <property type="protein sequence ID" value="KAK5780771.1"/>
    <property type="molecule type" value="Genomic_DNA"/>
</dbReference>
<protein>
    <recommendedName>
        <fullName evidence="1">BOD1/SHG1 domain-containing protein</fullName>
    </recommendedName>
</protein>
<feature type="domain" description="BOD1/SHG1" evidence="1">
    <location>
        <begin position="12"/>
        <end position="124"/>
    </location>
</feature>
<dbReference type="Pfam" id="PF05205">
    <property type="entry name" value="COMPASS-Shg1"/>
    <property type="match status" value="1"/>
</dbReference>
<dbReference type="AlphaFoldDB" id="A0AAN7W441"/>
<evidence type="ECO:0000313" key="3">
    <source>
        <dbReference type="Proteomes" id="UP001306508"/>
    </source>
</evidence>
<organism evidence="2 3">
    <name type="scientific">Arxiozyma heterogenica</name>
    <dbReference type="NCBI Taxonomy" id="278026"/>
    <lineage>
        <taxon>Eukaryota</taxon>
        <taxon>Fungi</taxon>
        <taxon>Dikarya</taxon>
        <taxon>Ascomycota</taxon>
        <taxon>Saccharomycotina</taxon>
        <taxon>Saccharomycetes</taxon>
        <taxon>Saccharomycetales</taxon>
        <taxon>Saccharomycetaceae</taxon>
        <taxon>Arxiozyma</taxon>
    </lineage>
</organism>